<dbReference type="Proteomes" id="UP000051950">
    <property type="component" value="Unassembled WGS sequence"/>
</dbReference>
<name>A0A0T5VQ23_9SPHI</name>
<organism evidence="1 2">
    <name type="scientific">Pedobacter ginsenosidimutans</name>
    <dbReference type="NCBI Taxonomy" id="687842"/>
    <lineage>
        <taxon>Bacteria</taxon>
        <taxon>Pseudomonadati</taxon>
        <taxon>Bacteroidota</taxon>
        <taxon>Sphingobacteriia</taxon>
        <taxon>Sphingobacteriales</taxon>
        <taxon>Sphingobacteriaceae</taxon>
        <taxon>Pedobacter</taxon>
    </lineage>
</organism>
<evidence type="ECO:0000313" key="2">
    <source>
        <dbReference type="Proteomes" id="UP000051950"/>
    </source>
</evidence>
<evidence type="ECO:0000313" key="1">
    <source>
        <dbReference type="EMBL" id="KRT15912.1"/>
    </source>
</evidence>
<dbReference type="Pfam" id="PF21983">
    <property type="entry name" value="NikA-like"/>
    <property type="match status" value="1"/>
</dbReference>
<sequence length="145" mass="16589">MDGKNLNKKSEKRTEWIHVRMTSEEMGKVNERYRKTPYRDLSTYLRKVLLEKPVKVNSRNESFDHFITEMVLLKNELSAIGSNLNQIAKKMNSYATAPGVRIMADGYKVVKENVDTKISEIKNKLNQISDAWLQGSSAGKISGEH</sequence>
<reference evidence="1 2" key="1">
    <citation type="submission" date="2015-11" db="EMBL/GenBank/DDBJ databases">
        <title>Sequence of Pedobacter ginsenosidimutans.</title>
        <authorList>
            <person name="Carson E."/>
            <person name="Keyser V."/>
            <person name="Newman J."/>
            <person name="Miller J."/>
        </authorList>
    </citation>
    <scope>NUCLEOTIDE SEQUENCE [LARGE SCALE GENOMIC DNA]</scope>
    <source>
        <strain evidence="1 2">KACC 14530</strain>
    </source>
</reference>
<accession>A0A0T5VQ23</accession>
<dbReference type="RefSeq" id="WP_057932262.1">
    <property type="nucleotide sequence ID" value="NZ_LMZQ01000006.1"/>
</dbReference>
<proteinExistence type="predicted"/>
<dbReference type="InterPro" id="IPR053842">
    <property type="entry name" value="NikA-like"/>
</dbReference>
<keyword evidence="2" id="KW-1185">Reference proteome</keyword>
<dbReference type="EMBL" id="LMZQ01000006">
    <property type="protein sequence ID" value="KRT15912.1"/>
    <property type="molecule type" value="Genomic_DNA"/>
</dbReference>
<gene>
    <name evidence="1" type="ORF">ASU31_10395</name>
</gene>
<dbReference type="OrthoDB" id="678846at2"/>
<dbReference type="AlphaFoldDB" id="A0A0T5VQ23"/>
<dbReference type="STRING" id="687842.ASU31_10395"/>
<comment type="caution">
    <text evidence="1">The sequence shown here is derived from an EMBL/GenBank/DDBJ whole genome shotgun (WGS) entry which is preliminary data.</text>
</comment>
<protein>
    <submittedName>
        <fullName evidence="1">Uncharacterized protein</fullName>
    </submittedName>
</protein>